<accession>A0A3S8V0G6</accession>
<keyword evidence="14 18" id="KW-0186">Copper</keyword>
<keyword evidence="16 18" id="KW-0472">Membrane</keyword>
<dbReference type="InterPro" id="IPR014222">
    <property type="entry name" value="Cyt_c_oxidase_su2"/>
</dbReference>
<evidence type="ECO:0000256" key="7">
    <source>
        <dbReference type="ARBA" id="ARBA00022692"/>
    </source>
</evidence>
<dbReference type="Gene3D" id="1.10.287.90">
    <property type="match status" value="1"/>
</dbReference>
<comment type="catalytic activity">
    <reaction evidence="17">
        <text>4 Fe(II)-[cytochrome c] + O2 + 8 H(+)(in) = 4 Fe(III)-[cytochrome c] + 2 H2O + 4 H(+)(out)</text>
        <dbReference type="Rhea" id="RHEA:11436"/>
        <dbReference type="Rhea" id="RHEA-COMP:10350"/>
        <dbReference type="Rhea" id="RHEA-COMP:14399"/>
        <dbReference type="ChEBI" id="CHEBI:15377"/>
        <dbReference type="ChEBI" id="CHEBI:15378"/>
        <dbReference type="ChEBI" id="CHEBI:15379"/>
        <dbReference type="ChEBI" id="CHEBI:29033"/>
        <dbReference type="ChEBI" id="CHEBI:29034"/>
        <dbReference type="EC" id="7.1.1.9"/>
    </reaction>
    <physiologicalReaction direction="left-to-right" evidence="17">
        <dbReference type="Rhea" id="RHEA:11437"/>
    </physiologicalReaction>
</comment>
<evidence type="ECO:0000256" key="19">
    <source>
        <dbReference type="SAM" id="Phobius"/>
    </source>
</evidence>
<dbReference type="InterPro" id="IPR036257">
    <property type="entry name" value="Cyt_c_oxidase_su2_TM_sf"/>
</dbReference>
<comment type="subunit">
    <text evidence="3">Component of the cytochrome c oxidase (complex IV, CIV), a multisubunit enzyme composed of a catalytic core of 3 subunits and several supernumerary subunits. The complex exists as a monomer or a dimer and forms supercomplexes (SCs) in the inner mitochondrial membrane with ubiquinol-cytochrome c oxidoreductase (cytochrome b-c1 complex, complex III, CIII).</text>
</comment>
<evidence type="ECO:0000256" key="13">
    <source>
        <dbReference type="ARBA" id="ARBA00022989"/>
    </source>
</evidence>
<keyword evidence="9 18" id="KW-0999">Mitochondrion inner membrane</keyword>
<reference evidence="22" key="1">
    <citation type="journal article" date="2018" name="Mol. Phylogenet. Evol.">
        <title>Mitochondrial phylogenomics of the Hymenoptera.</title>
        <authorList>
            <person name="Tang P."/>
            <person name="Zhu J.C."/>
            <person name="Zheng B.Y."/>
            <person name="Wei S.J."/>
            <person name="Sharkey M."/>
            <person name="Chen X.X."/>
            <person name="Vogler A.P."/>
        </authorList>
    </citation>
    <scope>NUCLEOTIDE SEQUENCE</scope>
</reference>
<keyword evidence="13 19" id="KW-1133">Transmembrane helix</keyword>
<evidence type="ECO:0000256" key="9">
    <source>
        <dbReference type="ARBA" id="ARBA00022792"/>
    </source>
</evidence>
<evidence type="ECO:0000313" key="22">
    <source>
        <dbReference type="EMBL" id="AZL93141.1"/>
    </source>
</evidence>
<proteinExistence type="inferred from homology"/>
<dbReference type="SUPFAM" id="SSF49503">
    <property type="entry name" value="Cupredoxins"/>
    <property type="match status" value="1"/>
</dbReference>
<evidence type="ECO:0000256" key="16">
    <source>
        <dbReference type="ARBA" id="ARBA00023136"/>
    </source>
</evidence>
<feature type="transmembrane region" description="Helical" evidence="19">
    <location>
        <begin position="68"/>
        <end position="88"/>
    </location>
</feature>
<name>A0A3S8V0G6_9HYME</name>
<dbReference type="Gene3D" id="2.60.40.420">
    <property type="entry name" value="Cupredoxins - blue copper proteins"/>
    <property type="match status" value="1"/>
</dbReference>
<dbReference type="GO" id="GO:0004129">
    <property type="term" value="F:cytochrome-c oxidase activity"/>
    <property type="evidence" value="ECO:0007669"/>
    <property type="project" value="UniProtKB-EC"/>
</dbReference>
<dbReference type="PROSITE" id="PS50857">
    <property type="entry name" value="COX2_CUA"/>
    <property type="match status" value="1"/>
</dbReference>
<sequence length="212" mass="24638">MATWWSNIMLLDPISSNSNNLVMFHDYLMTHLILITLMISYIMTIFISNNLPSMNLIHHHMLEMIWTLLPMIILMFIALPSLQALYLLDEMNNPLLTIKAIGHQWYWSYEYPELKLMFDSTLSNPPILFRCLECNNNMMIPYLTKIRMLTTSEDVIHSWTIPNLSIKMDAVPGRLNQTEMMVKSPGIYFGQCSEICGSNHSFMPITLESIKI</sequence>
<dbReference type="Pfam" id="PF02790">
    <property type="entry name" value="COX2_TM"/>
    <property type="match status" value="1"/>
</dbReference>
<dbReference type="PROSITE" id="PS50999">
    <property type="entry name" value="COX2_TM"/>
    <property type="match status" value="1"/>
</dbReference>
<dbReference type="NCBIfam" id="TIGR02866">
    <property type="entry name" value="CoxB"/>
    <property type="match status" value="1"/>
</dbReference>
<evidence type="ECO:0000256" key="17">
    <source>
        <dbReference type="ARBA" id="ARBA00049512"/>
    </source>
</evidence>
<evidence type="ECO:0000256" key="2">
    <source>
        <dbReference type="ARBA" id="ARBA00007866"/>
    </source>
</evidence>
<comment type="cofactor">
    <cofactor evidence="18">
        <name>Cu cation</name>
        <dbReference type="ChEBI" id="CHEBI:23378"/>
    </cofactor>
    <text evidence="18">Binds a copper A center.</text>
</comment>
<keyword evidence="10" id="KW-0460">Magnesium</keyword>
<comment type="function">
    <text evidence="18">Component of the cytochrome c oxidase, the last enzyme in the mitochondrial electron transport chain which drives oxidative phosphorylation. The respiratory chain contains 3 multisubunit complexes succinate dehydrogenase (complex II, CII), ubiquinol-cytochrome c oxidoreductase (cytochrome b-c1 complex, complex III, CIII) and cytochrome c oxidase (complex IV, CIV), that cooperate to transfer electrons derived from NADH and succinate to molecular oxygen, creating an electrochemical gradient over the inner membrane that drives transmembrane transport and the ATP synthase. Cytochrome c oxidase is the component of the respiratory chain that catalyzes the reduction of oxygen to water. Electrons originating from reduced cytochrome c in the intermembrane space (IMS) are transferred via the dinuclear copper A center (CU(A)) of subunit 2 and heme A of subunit 1 to the active site in subunit 1, a binuclear center (BNC) formed by heme A3 and copper B (CU(B)). The BNC reduces molecular oxygen to 2 water molecules using 4 electrons from cytochrome c in the IMS and 4 protons from the mitochondrial matrix.</text>
</comment>
<evidence type="ECO:0000256" key="5">
    <source>
        <dbReference type="ARBA" id="ARBA00022448"/>
    </source>
</evidence>
<protein>
    <recommendedName>
        <fullName evidence="4 18">Cytochrome c oxidase subunit 2</fullName>
    </recommendedName>
</protein>
<keyword evidence="7 18" id="KW-0812">Transmembrane</keyword>
<comment type="subcellular location">
    <subcellularLocation>
        <location evidence="1 18">Mitochondrion inner membrane</location>
        <topology evidence="1 18">Multi-pass membrane protein</topology>
    </subcellularLocation>
</comment>
<dbReference type="AlphaFoldDB" id="A0A3S8V0G6"/>
<keyword evidence="15 18" id="KW-0496">Mitochondrion</keyword>
<evidence type="ECO:0000256" key="12">
    <source>
        <dbReference type="ARBA" id="ARBA00022982"/>
    </source>
</evidence>
<evidence type="ECO:0000256" key="4">
    <source>
        <dbReference type="ARBA" id="ARBA00015946"/>
    </source>
</evidence>
<keyword evidence="8 18" id="KW-0479">Metal-binding</keyword>
<feature type="domain" description="Cytochrome oxidase subunit II transmembrane region profile" evidence="21">
    <location>
        <begin position="2"/>
        <end position="92"/>
    </location>
</feature>
<keyword evidence="11" id="KW-1278">Translocase</keyword>
<gene>
    <name evidence="22" type="primary">cox2</name>
</gene>
<comment type="similarity">
    <text evidence="2 18">Belongs to the cytochrome c oxidase subunit 2 family.</text>
</comment>
<geneLocation type="mitochondrion" evidence="22"/>
<evidence type="ECO:0000256" key="8">
    <source>
        <dbReference type="ARBA" id="ARBA00022723"/>
    </source>
</evidence>
<evidence type="ECO:0000259" key="20">
    <source>
        <dbReference type="PROSITE" id="PS50857"/>
    </source>
</evidence>
<feature type="domain" description="Cytochrome oxidase subunit II copper A binding" evidence="20">
    <location>
        <begin position="93"/>
        <end position="212"/>
    </location>
</feature>
<evidence type="ECO:0000259" key="21">
    <source>
        <dbReference type="PROSITE" id="PS50999"/>
    </source>
</evidence>
<dbReference type="GO" id="GO:0042773">
    <property type="term" value="P:ATP synthesis coupled electron transport"/>
    <property type="evidence" value="ECO:0007669"/>
    <property type="project" value="TreeGrafter"/>
</dbReference>
<dbReference type="InterPro" id="IPR002429">
    <property type="entry name" value="CcO_II-like_C"/>
</dbReference>
<dbReference type="PANTHER" id="PTHR22888">
    <property type="entry name" value="CYTOCHROME C OXIDASE, SUBUNIT II"/>
    <property type="match status" value="1"/>
</dbReference>
<dbReference type="InterPro" id="IPR045187">
    <property type="entry name" value="CcO_II"/>
</dbReference>
<organism evidence="22">
    <name type="scientific">Ceraphronidae sp. ZJUH_2016007</name>
    <dbReference type="NCBI Taxonomy" id="2491153"/>
    <lineage>
        <taxon>Eukaryota</taxon>
        <taxon>Metazoa</taxon>
        <taxon>Ecdysozoa</taxon>
        <taxon>Arthropoda</taxon>
        <taxon>Hexapoda</taxon>
        <taxon>Insecta</taxon>
        <taxon>Pterygota</taxon>
        <taxon>Neoptera</taxon>
        <taxon>Endopterygota</taxon>
        <taxon>Hymenoptera</taxon>
        <taxon>Apocrita</taxon>
        <taxon>Ceraphronoidea</taxon>
        <taxon>Ceraphronidae</taxon>
    </lineage>
</organism>
<evidence type="ECO:0000256" key="11">
    <source>
        <dbReference type="ARBA" id="ARBA00022967"/>
    </source>
</evidence>
<evidence type="ECO:0000256" key="1">
    <source>
        <dbReference type="ARBA" id="ARBA00004448"/>
    </source>
</evidence>
<evidence type="ECO:0000256" key="3">
    <source>
        <dbReference type="ARBA" id="ARBA00011164"/>
    </source>
</evidence>
<dbReference type="Pfam" id="PF00116">
    <property type="entry name" value="COX2"/>
    <property type="match status" value="1"/>
</dbReference>
<dbReference type="PROSITE" id="PS00078">
    <property type="entry name" value="COX2"/>
    <property type="match status" value="1"/>
</dbReference>
<dbReference type="GO" id="GO:0016491">
    <property type="term" value="F:oxidoreductase activity"/>
    <property type="evidence" value="ECO:0007669"/>
    <property type="project" value="InterPro"/>
</dbReference>
<dbReference type="InterPro" id="IPR008972">
    <property type="entry name" value="Cupredoxin"/>
</dbReference>
<dbReference type="InterPro" id="IPR001505">
    <property type="entry name" value="Copper_CuA"/>
</dbReference>
<dbReference type="GO" id="GO:0005743">
    <property type="term" value="C:mitochondrial inner membrane"/>
    <property type="evidence" value="ECO:0007669"/>
    <property type="project" value="UniProtKB-SubCell"/>
</dbReference>
<dbReference type="PRINTS" id="PR01166">
    <property type="entry name" value="CYCOXIDASEII"/>
</dbReference>
<evidence type="ECO:0000256" key="6">
    <source>
        <dbReference type="ARBA" id="ARBA00022660"/>
    </source>
</evidence>
<evidence type="ECO:0000256" key="15">
    <source>
        <dbReference type="ARBA" id="ARBA00023128"/>
    </source>
</evidence>
<feature type="transmembrane region" description="Helical" evidence="19">
    <location>
        <begin position="27"/>
        <end position="47"/>
    </location>
</feature>
<keyword evidence="5 18" id="KW-0813">Transport</keyword>
<evidence type="ECO:0000256" key="10">
    <source>
        <dbReference type="ARBA" id="ARBA00022842"/>
    </source>
</evidence>
<evidence type="ECO:0000256" key="18">
    <source>
        <dbReference type="RuleBase" id="RU000457"/>
    </source>
</evidence>
<dbReference type="GO" id="GO:0005507">
    <property type="term" value="F:copper ion binding"/>
    <property type="evidence" value="ECO:0007669"/>
    <property type="project" value="InterPro"/>
</dbReference>
<dbReference type="SUPFAM" id="SSF81464">
    <property type="entry name" value="Cytochrome c oxidase subunit II-like, transmembrane region"/>
    <property type="match status" value="1"/>
</dbReference>
<dbReference type="EMBL" id="MG923488">
    <property type="protein sequence ID" value="AZL93141.1"/>
    <property type="molecule type" value="Genomic_DNA"/>
</dbReference>
<keyword evidence="6 18" id="KW-0679">Respiratory chain</keyword>
<keyword evidence="12 18" id="KW-0249">Electron transport</keyword>
<evidence type="ECO:0000256" key="14">
    <source>
        <dbReference type="ARBA" id="ARBA00023008"/>
    </source>
</evidence>
<dbReference type="InterPro" id="IPR011759">
    <property type="entry name" value="Cyt_c_oxidase_su2_TM_dom"/>
</dbReference>
<dbReference type="PANTHER" id="PTHR22888:SF9">
    <property type="entry name" value="CYTOCHROME C OXIDASE SUBUNIT 2"/>
    <property type="match status" value="1"/>
</dbReference>